<dbReference type="GO" id="GO:0005886">
    <property type="term" value="C:plasma membrane"/>
    <property type="evidence" value="ECO:0007669"/>
    <property type="project" value="TreeGrafter"/>
</dbReference>
<dbReference type="InterPro" id="IPR036361">
    <property type="entry name" value="SAP_dom_sf"/>
</dbReference>
<protein>
    <recommendedName>
        <fullName evidence="2">RNF34/RFFL SAP domain-containing protein</fullName>
    </recommendedName>
</protein>
<sequence>MLTRGRRSKMPCESCAVQFSVFKRKQVCYECERYYCSGCLRREGSFVLCVPCKVLSTRPLLRQSIAHLKVRDLQCFLQRQNVSTRGCVEKEELVSLCLSHVNSSTYRRRGPRARPSPFSSLKGFTNNLNVFINNAFEMRNNAQPAPPPPPPQHSNCHNASHVHTQRPPPGHRTQPAPHPPRERFTTTPGGERDITVPVPSRESPDEGEAQAQARAHPHVDTDDCYEIEDLDDAGWEFVTRPAAALPNDSEVLIAESDTPERSRPPPAESAQPDESPPRRARLEVPAAAGGAGGAGPLGPQQRAASEAELRPRGAAPEPDSLSLHDEPLPDSGTGGGRGAGEPGAGDVGVAAGGAERARAEAAAGAQPRGVPRLPRAGRPARPRQDALQGPRALQTRDGVAAAGGVLQDLHGGAAGVRAAGVRAHRGVHGVQQRAGRVPHLPPVRRARRAMLPRLTAPSLVMLRR</sequence>
<evidence type="ECO:0000313" key="3">
    <source>
        <dbReference type="EMBL" id="CAG9783498.1"/>
    </source>
</evidence>
<dbReference type="EMBL" id="OU893342">
    <property type="protein sequence ID" value="CAG9783498.1"/>
    <property type="molecule type" value="Genomic_DNA"/>
</dbReference>
<organism evidence="3 4">
    <name type="scientific">Diatraea saccharalis</name>
    <name type="common">sugarcane borer</name>
    <dbReference type="NCBI Taxonomy" id="40085"/>
    <lineage>
        <taxon>Eukaryota</taxon>
        <taxon>Metazoa</taxon>
        <taxon>Ecdysozoa</taxon>
        <taxon>Arthropoda</taxon>
        <taxon>Hexapoda</taxon>
        <taxon>Insecta</taxon>
        <taxon>Pterygota</taxon>
        <taxon>Neoptera</taxon>
        <taxon>Endopterygota</taxon>
        <taxon>Lepidoptera</taxon>
        <taxon>Glossata</taxon>
        <taxon>Ditrysia</taxon>
        <taxon>Pyraloidea</taxon>
        <taxon>Crambidae</taxon>
        <taxon>Crambinae</taxon>
        <taxon>Diatraea</taxon>
    </lineage>
</organism>
<dbReference type="Proteomes" id="UP001153714">
    <property type="component" value="Chromosome 11"/>
</dbReference>
<dbReference type="PANTHER" id="PTHR14879">
    <property type="entry name" value="CASPASE REGULATOR, RING FINGER DOMAIN-CONTAINING"/>
    <property type="match status" value="1"/>
</dbReference>
<evidence type="ECO:0000313" key="4">
    <source>
        <dbReference type="Proteomes" id="UP001153714"/>
    </source>
</evidence>
<dbReference type="GO" id="GO:0070936">
    <property type="term" value="P:protein K48-linked ubiquitination"/>
    <property type="evidence" value="ECO:0007669"/>
    <property type="project" value="TreeGrafter"/>
</dbReference>
<dbReference type="InterPro" id="IPR057299">
    <property type="entry name" value="RNF34_RFFL_SAP"/>
</dbReference>
<dbReference type="GO" id="GO:0005737">
    <property type="term" value="C:cytoplasm"/>
    <property type="evidence" value="ECO:0007669"/>
    <property type="project" value="TreeGrafter"/>
</dbReference>
<feature type="compositionally biased region" description="Basic and acidic residues" evidence="1">
    <location>
        <begin position="179"/>
        <end position="194"/>
    </location>
</feature>
<feature type="compositionally biased region" description="Low complexity" evidence="1">
    <location>
        <begin position="347"/>
        <end position="379"/>
    </location>
</feature>
<dbReference type="Pfam" id="PF23632">
    <property type="entry name" value="SAP_RNF34_RFFL"/>
    <property type="match status" value="1"/>
</dbReference>
<evidence type="ECO:0000256" key="1">
    <source>
        <dbReference type="SAM" id="MobiDB-lite"/>
    </source>
</evidence>
<gene>
    <name evidence="3" type="ORF">DIATSA_LOCUS1665</name>
</gene>
<dbReference type="SUPFAM" id="SSF57903">
    <property type="entry name" value="FYVE/PHD zinc finger"/>
    <property type="match status" value="1"/>
</dbReference>
<dbReference type="Gene3D" id="1.10.720.140">
    <property type="match status" value="1"/>
</dbReference>
<dbReference type="GO" id="GO:0043161">
    <property type="term" value="P:proteasome-mediated ubiquitin-dependent protein catabolic process"/>
    <property type="evidence" value="ECO:0007669"/>
    <property type="project" value="TreeGrafter"/>
</dbReference>
<feature type="compositionally biased region" description="Gly residues" evidence="1">
    <location>
        <begin position="332"/>
        <end position="346"/>
    </location>
</feature>
<dbReference type="InterPro" id="IPR051728">
    <property type="entry name" value="RING-FYVE_E3_ubiquitin-ligase"/>
</dbReference>
<reference evidence="3" key="1">
    <citation type="submission" date="2021-12" db="EMBL/GenBank/DDBJ databases">
        <authorList>
            <person name="King R."/>
        </authorList>
    </citation>
    <scope>NUCLEOTIDE SEQUENCE</scope>
</reference>
<feature type="region of interest" description="Disordered" evidence="1">
    <location>
        <begin position="139"/>
        <end position="222"/>
    </location>
</feature>
<accession>A0A9N9W8V6</accession>
<dbReference type="PANTHER" id="PTHR14879:SF15">
    <property type="entry name" value="E3 UBIQUITIN-PROTEIN LIGASE RIFIFYLIN-LIKE PROTEIN"/>
    <property type="match status" value="1"/>
</dbReference>
<feature type="region of interest" description="Disordered" evidence="1">
    <location>
        <begin position="246"/>
        <end position="393"/>
    </location>
</feature>
<dbReference type="CDD" id="cd15750">
    <property type="entry name" value="FYVE_CARP"/>
    <property type="match status" value="1"/>
</dbReference>
<reference evidence="3" key="2">
    <citation type="submission" date="2022-10" db="EMBL/GenBank/DDBJ databases">
        <authorList>
            <consortium name="ENA_rothamsted_submissions"/>
            <consortium name="culmorum"/>
            <person name="King R."/>
        </authorList>
    </citation>
    <scope>NUCLEOTIDE SEQUENCE</scope>
</reference>
<dbReference type="InterPro" id="IPR011011">
    <property type="entry name" value="Znf_FYVE_PHD"/>
</dbReference>
<dbReference type="GO" id="GO:0061630">
    <property type="term" value="F:ubiquitin protein ligase activity"/>
    <property type="evidence" value="ECO:0007669"/>
    <property type="project" value="TreeGrafter"/>
</dbReference>
<name>A0A9N9W8V6_9NEOP</name>
<dbReference type="AlphaFoldDB" id="A0A9N9W8V6"/>
<dbReference type="SUPFAM" id="SSF68906">
    <property type="entry name" value="SAP domain"/>
    <property type="match status" value="1"/>
</dbReference>
<keyword evidence="4" id="KW-1185">Reference proteome</keyword>
<dbReference type="GO" id="GO:1902042">
    <property type="term" value="P:negative regulation of extrinsic apoptotic signaling pathway via death domain receptors"/>
    <property type="evidence" value="ECO:0007669"/>
    <property type="project" value="TreeGrafter"/>
</dbReference>
<dbReference type="OrthoDB" id="3045089at2759"/>
<feature type="domain" description="RNF34/RFFL SAP" evidence="2">
    <location>
        <begin position="62"/>
        <end position="100"/>
    </location>
</feature>
<evidence type="ECO:0000259" key="2">
    <source>
        <dbReference type="Pfam" id="PF23632"/>
    </source>
</evidence>
<proteinExistence type="predicted"/>
<feature type="compositionally biased region" description="Polar residues" evidence="1">
    <location>
        <begin position="153"/>
        <end position="162"/>
    </location>
</feature>